<evidence type="ECO:0000313" key="2">
    <source>
        <dbReference type="EMBL" id="KAF6213977.1"/>
    </source>
</evidence>
<keyword evidence="3" id="KW-1185">Reference proteome</keyword>
<reference evidence="2" key="1">
    <citation type="journal article" date="2021" name="Mol. Ecol. Resour.">
        <title>Apolygus lucorum genome provides insights into omnivorousness and mesophyll feeding.</title>
        <authorList>
            <person name="Liu Y."/>
            <person name="Liu H."/>
            <person name="Wang H."/>
            <person name="Huang T."/>
            <person name="Liu B."/>
            <person name="Yang B."/>
            <person name="Yin L."/>
            <person name="Li B."/>
            <person name="Zhang Y."/>
            <person name="Zhang S."/>
            <person name="Jiang F."/>
            <person name="Zhang X."/>
            <person name="Ren Y."/>
            <person name="Wang B."/>
            <person name="Wang S."/>
            <person name="Lu Y."/>
            <person name="Wu K."/>
            <person name="Fan W."/>
            <person name="Wang G."/>
        </authorList>
    </citation>
    <scope>NUCLEOTIDE SEQUENCE</scope>
    <source>
        <strain evidence="2">12Hb</strain>
    </source>
</reference>
<feature type="region of interest" description="Disordered" evidence="1">
    <location>
        <begin position="37"/>
        <end position="57"/>
    </location>
</feature>
<gene>
    <name evidence="2" type="ORF">GE061_011706</name>
</gene>
<protein>
    <submittedName>
        <fullName evidence="2">Uncharacterized protein</fullName>
    </submittedName>
</protein>
<dbReference type="EMBL" id="WIXP02000003">
    <property type="protein sequence ID" value="KAF6213977.1"/>
    <property type="molecule type" value="Genomic_DNA"/>
</dbReference>
<organism evidence="2 3">
    <name type="scientific">Apolygus lucorum</name>
    <name type="common">Small green plant bug</name>
    <name type="synonym">Lygocoris lucorum</name>
    <dbReference type="NCBI Taxonomy" id="248454"/>
    <lineage>
        <taxon>Eukaryota</taxon>
        <taxon>Metazoa</taxon>
        <taxon>Ecdysozoa</taxon>
        <taxon>Arthropoda</taxon>
        <taxon>Hexapoda</taxon>
        <taxon>Insecta</taxon>
        <taxon>Pterygota</taxon>
        <taxon>Neoptera</taxon>
        <taxon>Paraneoptera</taxon>
        <taxon>Hemiptera</taxon>
        <taxon>Heteroptera</taxon>
        <taxon>Panheteroptera</taxon>
        <taxon>Cimicomorpha</taxon>
        <taxon>Miridae</taxon>
        <taxon>Mirini</taxon>
        <taxon>Apolygus</taxon>
    </lineage>
</organism>
<evidence type="ECO:0000256" key="1">
    <source>
        <dbReference type="SAM" id="MobiDB-lite"/>
    </source>
</evidence>
<sequence>MLAYNRRKGLARSTGLVARRVRGPQLEAALALLHCGRGGESVPQGRNTEGGKSDDDDTWRRRLYSLLSVEQHTRRSETYLRRSRDDARRRRFGSFEGRATHLDYR</sequence>
<accession>A0A8S9XYI4</accession>
<proteinExistence type="predicted"/>
<dbReference type="AlphaFoldDB" id="A0A8S9XYI4"/>
<name>A0A8S9XYI4_APOLU</name>
<comment type="caution">
    <text evidence="2">The sequence shown here is derived from an EMBL/GenBank/DDBJ whole genome shotgun (WGS) entry which is preliminary data.</text>
</comment>
<evidence type="ECO:0000313" key="3">
    <source>
        <dbReference type="Proteomes" id="UP000466442"/>
    </source>
</evidence>
<dbReference type="Proteomes" id="UP000466442">
    <property type="component" value="Unassembled WGS sequence"/>
</dbReference>